<sequence length="348" mass="39835">MPNSSNQGEAFEKLPLGSLPQEEEEEKYEDEVKEEFDIDNTTGIKSVKGALVFMQQGLKAHAIKTDEKLNQFRNILRIQSNATTEAMREFKNLINAQNTESKGKSRNNSFKNHHDTEKLKEDNDSNQENYLAALSATIKRLEAKIDSLEITRPSGLNKVKKLAPDNMPGPRRPNNLLNCQDLRPENLSGADTPTFEIYIKSIWPEALSSGEVNEELRLSKNATHKFSCMEELKDASADNWQRLHNIQRSLFNEMTPYRFWPSRIVGNLSGDFDTVAKFIRYKNPSWLLTIEAVLTIMRNYNGVQPPISQLASIRKKSDEGDLQFLRRVRSVFNRMCWNSRLQALVAGR</sequence>
<feature type="compositionally biased region" description="Acidic residues" evidence="1">
    <location>
        <begin position="21"/>
        <end position="33"/>
    </location>
</feature>
<accession>A0A0B1P3I3</accession>
<evidence type="ECO:0000256" key="1">
    <source>
        <dbReference type="SAM" id="MobiDB-lite"/>
    </source>
</evidence>
<proteinExistence type="predicted"/>
<feature type="region of interest" description="Disordered" evidence="1">
    <location>
        <begin position="1"/>
        <end position="33"/>
    </location>
</feature>
<feature type="compositionally biased region" description="Polar residues" evidence="1">
    <location>
        <begin position="96"/>
        <end position="110"/>
    </location>
</feature>
<dbReference type="AlphaFoldDB" id="A0A0B1P3I3"/>
<evidence type="ECO:0000313" key="2">
    <source>
        <dbReference type="EMBL" id="KHJ31229.1"/>
    </source>
</evidence>
<reference evidence="2 3" key="1">
    <citation type="journal article" date="2014" name="BMC Genomics">
        <title>Adaptive genomic structural variation in the grape powdery mildew pathogen, Erysiphe necator.</title>
        <authorList>
            <person name="Jones L."/>
            <person name="Riaz S."/>
            <person name="Morales-Cruz A."/>
            <person name="Amrine K.C."/>
            <person name="McGuire B."/>
            <person name="Gubler W.D."/>
            <person name="Walker M.A."/>
            <person name="Cantu D."/>
        </authorList>
    </citation>
    <scope>NUCLEOTIDE SEQUENCE [LARGE SCALE GENOMIC DNA]</scope>
    <source>
        <strain evidence="3">c</strain>
    </source>
</reference>
<dbReference type="Proteomes" id="UP000030854">
    <property type="component" value="Unassembled WGS sequence"/>
</dbReference>
<keyword evidence="3" id="KW-1185">Reference proteome</keyword>
<organism evidence="2 3">
    <name type="scientific">Uncinula necator</name>
    <name type="common">Grape powdery mildew</name>
    <dbReference type="NCBI Taxonomy" id="52586"/>
    <lineage>
        <taxon>Eukaryota</taxon>
        <taxon>Fungi</taxon>
        <taxon>Dikarya</taxon>
        <taxon>Ascomycota</taxon>
        <taxon>Pezizomycotina</taxon>
        <taxon>Leotiomycetes</taxon>
        <taxon>Erysiphales</taxon>
        <taxon>Erysiphaceae</taxon>
        <taxon>Erysiphe</taxon>
    </lineage>
</organism>
<feature type="compositionally biased region" description="Basic and acidic residues" evidence="1">
    <location>
        <begin position="112"/>
        <end position="123"/>
    </location>
</feature>
<gene>
    <name evidence="2" type="ORF">EV44_g3412</name>
</gene>
<name>A0A0B1P3I3_UNCNE</name>
<dbReference type="HOGENOM" id="CLU_797390_0_0_1"/>
<comment type="caution">
    <text evidence="2">The sequence shown here is derived from an EMBL/GenBank/DDBJ whole genome shotgun (WGS) entry which is preliminary data.</text>
</comment>
<dbReference type="EMBL" id="JNVN01003105">
    <property type="protein sequence ID" value="KHJ31229.1"/>
    <property type="molecule type" value="Genomic_DNA"/>
</dbReference>
<evidence type="ECO:0000313" key="3">
    <source>
        <dbReference type="Proteomes" id="UP000030854"/>
    </source>
</evidence>
<protein>
    <submittedName>
        <fullName evidence="2">Uncharacterized protein</fullName>
    </submittedName>
</protein>
<feature type="region of interest" description="Disordered" evidence="1">
    <location>
        <begin position="96"/>
        <end position="124"/>
    </location>
</feature>